<feature type="site" description="Part of a proton relay during catalysis" evidence="12 16">
    <location>
        <position position="46"/>
    </location>
</feature>
<dbReference type="GO" id="GO:0009089">
    <property type="term" value="P:lysine biosynthetic process via diaminopimelate"/>
    <property type="evidence" value="ECO:0007669"/>
    <property type="project" value="UniProtKB-UniRule"/>
</dbReference>
<dbReference type="GO" id="GO:0005829">
    <property type="term" value="C:cytosol"/>
    <property type="evidence" value="ECO:0007669"/>
    <property type="project" value="TreeGrafter"/>
</dbReference>
<name>J4V4Y4_9GAMM</name>
<comment type="catalytic activity">
    <reaction evidence="11 12">
        <text>L-aspartate 4-semialdehyde + pyruvate = (2S,4S)-4-hydroxy-2,3,4,5-tetrahydrodipicolinate + H2O + H(+)</text>
        <dbReference type="Rhea" id="RHEA:34171"/>
        <dbReference type="ChEBI" id="CHEBI:15361"/>
        <dbReference type="ChEBI" id="CHEBI:15377"/>
        <dbReference type="ChEBI" id="CHEBI:15378"/>
        <dbReference type="ChEBI" id="CHEBI:67139"/>
        <dbReference type="ChEBI" id="CHEBI:537519"/>
        <dbReference type="EC" id="4.3.3.7"/>
    </reaction>
</comment>
<comment type="pathway">
    <text evidence="2 12">Amino-acid biosynthesis; L-lysine biosynthesis via DAP pathway; (S)-tetrahydrodipicolinate from L-aspartate: step 3/4.</text>
</comment>
<feature type="site" description="L-lysine inhibitor binding" evidence="16">
    <location>
        <position position="82"/>
    </location>
</feature>
<evidence type="ECO:0000256" key="3">
    <source>
        <dbReference type="ARBA" id="ARBA00007592"/>
    </source>
</evidence>
<dbReference type="Proteomes" id="UP000010116">
    <property type="component" value="Unassembled WGS sequence"/>
</dbReference>
<evidence type="ECO:0000256" key="8">
    <source>
        <dbReference type="ARBA" id="ARBA00023154"/>
    </source>
</evidence>
<dbReference type="GO" id="GO:0008840">
    <property type="term" value="F:4-hydroxy-tetrahydrodipicolinate synthase activity"/>
    <property type="evidence" value="ECO:0007669"/>
    <property type="project" value="UniProtKB-UniRule"/>
</dbReference>
<dbReference type="PROSITE" id="PS00666">
    <property type="entry name" value="DHDPS_2"/>
    <property type="match status" value="1"/>
</dbReference>
<evidence type="ECO:0000256" key="5">
    <source>
        <dbReference type="ARBA" id="ARBA00022490"/>
    </source>
</evidence>
<comment type="similarity">
    <text evidence="3 12 13">Belongs to the DapA family.</text>
</comment>
<feature type="active site" description="Schiff-base intermediate with substrate" evidence="12 14">
    <location>
        <position position="163"/>
    </location>
</feature>
<dbReference type="PIRSF" id="PIRSF001365">
    <property type="entry name" value="DHDPS"/>
    <property type="match status" value="1"/>
</dbReference>
<feature type="binding site" evidence="12 15">
    <location>
        <position position="47"/>
    </location>
    <ligand>
        <name>pyruvate</name>
        <dbReference type="ChEBI" id="CHEBI:15361"/>
    </ligand>
</feature>
<dbReference type="Pfam" id="PF00701">
    <property type="entry name" value="DHDPS"/>
    <property type="match status" value="1"/>
</dbReference>
<dbReference type="InterPro" id="IPR020624">
    <property type="entry name" value="Schiff_base-form_aldolases_CS"/>
</dbReference>
<evidence type="ECO:0000256" key="12">
    <source>
        <dbReference type="HAMAP-Rule" id="MF_00418"/>
    </source>
</evidence>
<keyword evidence="6 12" id="KW-0028">Amino-acid biosynthesis</keyword>
<dbReference type="InterPro" id="IPR013785">
    <property type="entry name" value="Aldolase_TIM"/>
</dbReference>
<comment type="subunit">
    <text evidence="12">Homotetramer; dimer of dimers.</text>
</comment>
<dbReference type="PANTHER" id="PTHR12128:SF66">
    <property type="entry name" value="4-HYDROXY-2-OXOGLUTARATE ALDOLASE, MITOCHONDRIAL"/>
    <property type="match status" value="1"/>
</dbReference>
<feature type="binding site" evidence="12 15">
    <location>
        <position position="207"/>
    </location>
    <ligand>
        <name>pyruvate</name>
        <dbReference type="ChEBI" id="CHEBI:15361"/>
    </ligand>
</feature>
<keyword evidence="10 12" id="KW-0704">Schiff base</keyword>
<dbReference type="InterPro" id="IPR002220">
    <property type="entry name" value="DapA-like"/>
</dbReference>
<keyword evidence="5 12" id="KW-0963">Cytoplasm</keyword>
<keyword evidence="8 12" id="KW-0457">Lysine biosynthesis</keyword>
<dbReference type="EMBL" id="JH611165">
    <property type="protein sequence ID" value="EJP73557.1"/>
    <property type="molecule type" value="Genomic_DNA"/>
</dbReference>
<evidence type="ECO:0000256" key="15">
    <source>
        <dbReference type="PIRSR" id="PIRSR001365-2"/>
    </source>
</evidence>
<evidence type="ECO:0000256" key="6">
    <source>
        <dbReference type="ARBA" id="ARBA00022605"/>
    </source>
</evidence>
<feature type="site" description="Part of a proton relay during catalysis" evidence="12 16">
    <location>
        <position position="109"/>
    </location>
</feature>
<dbReference type="InterPro" id="IPR005263">
    <property type="entry name" value="DapA"/>
</dbReference>
<evidence type="ECO:0000256" key="1">
    <source>
        <dbReference type="ARBA" id="ARBA00003294"/>
    </source>
</evidence>
<evidence type="ECO:0000256" key="16">
    <source>
        <dbReference type="PIRSR" id="PIRSR001365-3"/>
    </source>
</evidence>
<dbReference type="NCBIfam" id="TIGR00674">
    <property type="entry name" value="dapA"/>
    <property type="match status" value="1"/>
</dbReference>
<comment type="subcellular location">
    <subcellularLocation>
        <location evidence="12">Cytoplasm</location>
    </subcellularLocation>
</comment>
<proteinExistence type="inferred from homology"/>
<dbReference type="HOGENOM" id="CLU_049343_7_1_6"/>
<evidence type="ECO:0000256" key="10">
    <source>
        <dbReference type="ARBA" id="ARBA00023270"/>
    </source>
</evidence>
<sequence>MQVLKGSLVALVTPFHESGEVDYDSLESLVQWHIDEGTNGIVSVGTTGESATLSIEEHLEVIKKTVEYASGKIPIIAGTGANSTQEAVDLTRESQALGADYSLLVTPYYNKPTQAGLIKHYEKIASEIDMPQILYNVPTRTACDLIPASVDVLAKIPNIVGIKEAVDETKRINELIEISKKHETFSIYSGDDPTFYNSLTLGSSGVISVAANIIPRSISKICELAFDEDWSNAKDLNYVYKELYEMLFVQSNPIPVKWMMYKKKLISDIIRLPLTTLDEKYHEDILSEMLKLGIL</sequence>
<comment type="function">
    <text evidence="1 12">Catalyzes the condensation of (S)-aspartate-beta-semialdehyde [(S)-ASA] and pyruvate to 4-hydroxy-tetrahydrodipicolinate (HTPA).</text>
</comment>
<organism evidence="17 18">
    <name type="scientific">SAR86 cluster bacterium SAR86B</name>
    <dbReference type="NCBI Taxonomy" id="1123867"/>
    <lineage>
        <taxon>Bacteria</taxon>
        <taxon>Pseudomonadati</taxon>
        <taxon>Pseudomonadota</taxon>
        <taxon>Gammaproteobacteria</taxon>
        <taxon>SAR86 cluster</taxon>
    </lineage>
</organism>
<evidence type="ECO:0000256" key="13">
    <source>
        <dbReference type="PIRNR" id="PIRNR001365"/>
    </source>
</evidence>
<gene>
    <name evidence="12 17" type="primary">dapA</name>
    <name evidence="17" type="ORF">NT02SARS_0367</name>
</gene>
<dbReference type="GO" id="GO:0019877">
    <property type="term" value="P:diaminopimelate biosynthetic process"/>
    <property type="evidence" value="ECO:0007669"/>
    <property type="project" value="UniProtKB-UniRule"/>
</dbReference>
<feature type="site" description="L-lysine inhibitor binding; via carbonyl oxygen" evidence="16">
    <location>
        <position position="51"/>
    </location>
</feature>
<dbReference type="UniPathway" id="UPA00034">
    <property type="reaction ID" value="UER00017"/>
</dbReference>
<keyword evidence="7 12" id="KW-0220">Diaminopimelate biosynthesis</keyword>
<dbReference type="PANTHER" id="PTHR12128">
    <property type="entry name" value="DIHYDRODIPICOLINATE SYNTHASE"/>
    <property type="match status" value="1"/>
</dbReference>
<evidence type="ECO:0000256" key="9">
    <source>
        <dbReference type="ARBA" id="ARBA00023239"/>
    </source>
</evidence>
<evidence type="ECO:0000256" key="14">
    <source>
        <dbReference type="PIRSR" id="PIRSR001365-1"/>
    </source>
</evidence>
<dbReference type="EC" id="4.3.3.7" evidence="4 12"/>
<protein>
    <recommendedName>
        <fullName evidence="4 12">4-hydroxy-tetrahydrodipicolinate synthase</fullName>
        <shortName evidence="12">HTPA synthase</shortName>
        <ecNumber evidence="4 12">4.3.3.7</ecNumber>
    </recommendedName>
</protein>
<dbReference type="SUPFAM" id="SSF51569">
    <property type="entry name" value="Aldolase"/>
    <property type="match status" value="1"/>
</dbReference>
<evidence type="ECO:0000256" key="7">
    <source>
        <dbReference type="ARBA" id="ARBA00022915"/>
    </source>
</evidence>
<evidence type="ECO:0000313" key="17">
    <source>
        <dbReference type="EMBL" id="EJP73557.1"/>
    </source>
</evidence>
<dbReference type="HAMAP" id="MF_00418">
    <property type="entry name" value="DapA"/>
    <property type="match status" value="1"/>
</dbReference>
<comment type="caution">
    <text evidence="12">Was originally thought to be a dihydrodipicolinate synthase (DHDPS), catalyzing the condensation of (S)-aspartate-beta-semialdehyde [(S)-ASA] and pyruvate to dihydrodipicolinate (DHDP). However, it was shown in E.coli that the product of the enzymatic reaction is not dihydrodipicolinate but in fact (4S)-4-hydroxy-2,3,4,5-tetrahydro-(2S)-dipicolinic acid (HTPA), and that the consecutive dehydration reaction leading to DHDP is not spontaneous but catalyzed by DapB.</text>
</comment>
<evidence type="ECO:0000256" key="4">
    <source>
        <dbReference type="ARBA" id="ARBA00012086"/>
    </source>
</evidence>
<reference evidence="17 18" key="1">
    <citation type="journal article" date="2012" name="ISME J.">
        <title>Genomic insights to SAR86, an abundant and uncultivated marine bacterial lineage.</title>
        <authorList>
            <person name="Dupont C.L."/>
            <person name="Rusch D.B."/>
            <person name="Yooseph S."/>
            <person name="Lombardo M.J."/>
            <person name="Richter R.A."/>
            <person name="Valas R."/>
            <person name="Novotny M."/>
            <person name="Yee-Greenbaum J."/>
            <person name="Selengut J.D."/>
            <person name="Haft D.H."/>
            <person name="Halpern A.L."/>
            <person name="Lasken R.S."/>
            <person name="Nealson K."/>
            <person name="Friedman R."/>
            <person name="Venter J.C."/>
        </authorList>
    </citation>
    <scope>NUCLEOTIDE SEQUENCE [LARGE SCALE GENOMIC DNA]</scope>
</reference>
<feature type="site" description="L-lysine inhibitor binding" evidence="16">
    <location>
        <position position="86"/>
    </location>
</feature>
<dbReference type="PRINTS" id="PR00146">
    <property type="entry name" value="DHPICSNTHASE"/>
</dbReference>
<dbReference type="InterPro" id="IPR020625">
    <property type="entry name" value="Schiff_base-form_aldolases_AS"/>
</dbReference>
<accession>J4V4Y4</accession>
<evidence type="ECO:0000313" key="18">
    <source>
        <dbReference type="Proteomes" id="UP000010116"/>
    </source>
</evidence>
<feature type="active site" description="Proton donor/acceptor" evidence="12 14">
    <location>
        <position position="135"/>
    </location>
</feature>
<evidence type="ECO:0000256" key="2">
    <source>
        <dbReference type="ARBA" id="ARBA00005120"/>
    </source>
</evidence>
<dbReference type="AlphaFoldDB" id="J4V4Y4"/>
<dbReference type="CDD" id="cd00950">
    <property type="entry name" value="DHDPS"/>
    <property type="match status" value="1"/>
</dbReference>
<dbReference type="SMART" id="SM01130">
    <property type="entry name" value="DHDPS"/>
    <property type="match status" value="1"/>
</dbReference>
<dbReference type="PROSITE" id="PS00665">
    <property type="entry name" value="DHDPS_1"/>
    <property type="match status" value="1"/>
</dbReference>
<evidence type="ECO:0000256" key="11">
    <source>
        <dbReference type="ARBA" id="ARBA00047836"/>
    </source>
</evidence>
<feature type="site" description="L-lysine inhibitor binding" evidence="16">
    <location>
        <position position="108"/>
    </location>
</feature>
<dbReference type="Gene3D" id="3.20.20.70">
    <property type="entry name" value="Aldolase class I"/>
    <property type="match status" value="1"/>
</dbReference>
<keyword evidence="9 12" id="KW-0456">Lyase</keyword>